<dbReference type="EMBL" id="LPEQ01000121">
    <property type="protein sequence ID" value="KVV39868.1"/>
    <property type="molecule type" value="Genomic_DNA"/>
</dbReference>
<dbReference type="GO" id="GO:0003824">
    <property type="term" value="F:catalytic activity"/>
    <property type="evidence" value="ECO:0007669"/>
    <property type="project" value="UniProtKB-ARBA"/>
</dbReference>
<dbReference type="Pfam" id="PF13332">
    <property type="entry name" value="Fil_haemagg_2"/>
    <property type="match status" value="1"/>
</dbReference>
<name>A0A105V287_9BURK</name>
<dbReference type="AlphaFoldDB" id="A0A105V287"/>
<organism evidence="2 3">
    <name type="scientific">Burkholderia territorii</name>
    <dbReference type="NCBI Taxonomy" id="1503055"/>
    <lineage>
        <taxon>Bacteria</taxon>
        <taxon>Pseudomonadati</taxon>
        <taxon>Pseudomonadota</taxon>
        <taxon>Betaproteobacteria</taxon>
        <taxon>Burkholderiales</taxon>
        <taxon>Burkholderiaceae</taxon>
        <taxon>Burkholderia</taxon>
        <taxon>Burkholderia cepacia complex</taxon>
    </lineage>
</organism>
<evidence type="ECO:0000256" key="1">
    <source>
        <dbReference type="SAM" id="MobiDB-lite"/>
    </source>
</evidence>
<proteinExistence type="predicted"/>
<keyword evidence="3" id="KW-1185">Reference proteome</keyword>
<dbReference type="Proteomes" id="UP000062317">
    <property type="component" value="Unassembled WGS sequence"/>
</dbReference>
<protein>
    <submittedName>
        <fullName evidence="2">Uncharacterized protein</fullName>
    </submittedName>
</protein>
<accession>A0A105V287</accession>
<feature type="region of interest" description="Disordered" evidence="1">
    <location>
        <begin position="27"/>
        <end position="67"/>
    </location>
</feature>
<dbReference type="InterPro" id="IPR025157">
    <property type="entry name" value="Hemagglutinin_rpt"/>
</dbReference>
<sequence length="67" mass="7037">MTSRQRDDPWADVTANDVLLQAANRVDLINSTDTDSTRSTNESKSGSVGVSYGTGGFGVSAAMARAR</sequence>
<evidence type="ECO:0000313" key="3">
    <source>
        <dbReference type="Proteomes" id="UP000062317"/>
    </source>
</evidence>
<feature type="compositionally biased region" description="Low complexity" evidence="1">
    <location>
        <begin position="30"/>
        <end position="51"/>
    </location>
</feature>
<comment type="caution">
    <text evidence="2">The sequence shown here is derived from an EMBL/GenBank/DDBJ whole genome shotgun (WGS) entry which is preliminary data.</text>
</comment>
<evidence type="ECO:0000313" key="2">
    <source>
        <dbReference type="EMBL" id="KVV39868.1"/>
    </source>
</evidence>
<gene>
    <name evidence="2" type="ORF">WT27_14195</name>
</gene>
<dbReference type="KEGG" id="btei:WS51_07120"/>
<reference evidence="2 3" key="1">
    <citation type="submission" date="2015-11" db="EMBL/GenBank/DDBJ databases">
        <title>Expanding the genomic diversity of Burkholderia species for the development of highly accurate diagnostics.</title>
        <authorList>
            <person name="Sahl J."/>
            <person name="Keim P."/>
            <person name="Wagner D."/>
        </authorList>
    </citation>
    <scope>NUCLEOTIDE SEQUENCE [LARGE SCALE GENOMIC DNA]</scope>
    <source>
        <strain evidence="2 3">MSMB1301WGS</strain>
    </source>
</reference>